<protein>
    <submittedName>
        <fullName evidence="3">F-box domain,Leucine-rich repeat domain, L domain-like</fullName>
    </submittedName>
</protein>
<accession>A0A5E4MID3</accession>
<dbReference type="InterPro" id="IPR001810">
    <property type="entry name" value="F-box_dom"/>
</dbReference>
<evidence type="ECO:0000313" key="3">
    <source>
        <dbReference type="EMBL" id="VVC31969.1"/>
    </source>
</evidence>
<feature type="region of interest" description="Disordered" evidence="1">
    <location>
        <begin position="1"/>
        <end position="20"/>
    </location>
</feature>
<feature type="domain" description="F-box" evidence="2">
    <location>
        <begin position="34"/>
        <end position="75"/>
    </location>
</feature>
<reference evidence="3 4" key="1">
    <citation type="submission" date="2019-08" db="EMBL/GenBank/DDBJ databases">
        <authorList>
            <person name="Alioto T."/>
            <person name="Alioto T."/>
            <person name="Gomez Garrido J."/>
        </authorList>
    </citation>
    <scope>NUCLEOTIDE SEQUENCE [LARGE SCALE GENOMIC DNA]</scope>
</reference>
<gene>
    <name evidence="3" type="ORF">CINCED_3A005712</name>
</gene>
<dbReference type="InterPro" id="IPR032675">
    <property type="entry name" value="LRR_dom_sf"/>
</dbReference>
<dbReference type="EMBL" id="CABPRJ010000952">
    <property type="protein sequence ID" value="VVC31969.1"/>
    <property type="molecule type" value="Genomic_DNA"/>
</dbReference>
<dbReference type="Gene3D" id="1.20.1280.50">
    <property type="match status" value="1"/>
</dbReference>
<dbReference type="PANTHER" id="PTHR20872">
    <property type="match status" value="1"/>
</dbReference>
<dbReference type="SUPFAM" id="SSF81383">
    <property type="entry name" value="F-box domain"/>
    <property type="match status" value="1"/>
</dbReference>
<sequence length="485" mass="56947">MDVQNKENDKIKPAKKVKPKTGGCRAINKYKGDWNNLPDLLLENIFSRLNHREKYYASTTCHSWYSVFRLPYSWHTFIFDDTTLTRRKFNYYSGWQYMLDHLRVQLCLQSIGSYIKVLVFKPITNFYNLYEFMNMISFYAERGRKVGSRITTLQYTFPCNMATSRIDESVLYGTGGKLLEALKRLMGNLPLLQRLELIDLMLENEDAQTLLDQVCFYCCTTLKILVLVNTTKIFCQLLHPGAFVNLQILVISPQNLGSDLLLMLSQTGLRQLHILQNRYTPIDIEPLNYFDWKHCVKTNFTLKVHLGVESIRERQILWQPGAPVSSIIYKSPNIRMSGEILNKVIELYADQLLTFGYLDLPKFYQPSSFKERIDTSLVNLIQTCPKLETLMIREKISTCTLLLISYYGHSLKYLHVRRNAVILRCDWPRQNDWSEQFYLWLKKSSMSYEIVEEEIALSLGLDKWTMLNDRDFKRISPQLNTSYFK</sequence>
<feature type="compositionally biased region" description="Basic and acidic residues" evidence="1">
    <location>
        <begin position="1"/>
        <end position="12"/>
    </location>
</feature>
<evidence type="ECO:0000313" key="4">
    <source>
        <dbReference type="Proteomes" id="UP000325440"/>
    </source>
</evidence>
<dbReference type="AlphaFoldDB" id="A0A5E4MID3"/>
<dbReference type="Pfam" id="PF00646">
    <property type="entry name" value="F-box"/>
    <property type="match status" value="1"/>
</dbReference>
<dbReference type="InterPro" id="IPR036047">
    <property type="entry name" value="F-box-like_dom_sf"/>
</dbReference>
<proteinExistence type="predicted"/>
<evidence type="ECO:0000259" key="2">
    <source>
        <dbReference type="Pfam" id="PF00646"/>
    </source>
</evidence>
<dbReference type="OrthoDB" id="9974792at2759"/>
<organism evidence="3 4">
    <name type="scientific">Cinara cedri</name>
    <dbReference type="NCBI Taxonomy" id="506608"/>
    <lineage>
        <taxon>Eukaryota</taxon>
        <taxon>Metazoa</taxon>
        <taxon>Ecdysozoa</taxon>
        <taxon>Arthropoda</taxon>
        <taxon>Hexapoda</taxon>
        <taxon>Insecta</taxon>
        <taxon>Pterygota</taxon>
        <taxon>Neoptera</taxon>
        <taxon>Paraneoptera</taxon>
        <taxon>Hemiptera</taxon>
        <taxon>Sternorrhyncha</taxon>
        <taxon>Aphidomorpha</taxon>
        <taxon>Aphidoidea</taxon>
        <taxon>Aphididae</taxon>
        <taxon>Lachninae</taxon>
        <taxon>Cinara</taxon>
    </lineage>
</organism>
<dbReference type="Gene3D" id="3.80.10.10">
    <property type="entry name" value="Ribonuclease Inhibitor"/>
    <property type="match status" value="1"/>
</dbReference>
<evidence type="ECO:0000256" key="1">
    <source>
        <dbReference type="SAM" id="MobiDB-lite"/>
    </source>
</evidence>
<name>A0A5E4MID3_9HEMI</name>
<dbReference type="Proteomes" id="UP000325440">
    <property type="component" value="Unassembled WGS sequence"/>
</dbReference>
<keyword evidence="4" id="KW-1185">Reference proteome</keyword>
<dbReference type="PANTHER" id="PTHR20872:SF1">
    <property type="entry name" value="F-BOX DOMAIN-CONTAINING PROTEIN"/>
    <property type="match status" value="1"/>
</dbReference>
<dbReference type="SUPFAM" id="SSF52047">
    <property type="entry name" value="RNI-like"/>
    <property type="match status" value="1"/>
</dbReference>